<sequence length="432" mass="48535">MDYDEEPHGVYFFIDNKSFYASCESVKRGLNPLRSILVVMSEQANTNGGLILAASPMAKKLFGISNVSRQRDLPNDPRLLIVPPRMNLYIKKNLQINDIFTEFTDENNILPYSIDESLLDMTHTWHLFGNSLRNVALKIQEEVRSRLGLYTTVGIGDNPVQAKIALDVYAKHDSDLVGEIHYKDVPNKIWNIQKLTSVWGIGKRTAANLNHLGIYNMNDLAHANPYLIKEKMGIIGLQLFATAWGIDRSNLRQPMHTKDKSYSNSQVLPKDYTSRSEIEIVIKEVASQVASRIRNHHLQTGCITLFIGFSFATKQVTGSSGFSQSMKINPTDDSYELGRDLTELFERNWNGEMIRNIGVEYGHLSPKVGEQLDLFRDNQRTIKQNVLNKTGDQIRKQFGNAALLNANSLCNGATAISRSNLVGGHNGGNSYE</sequence>
<reference evidence="7 8" key="1">
    <citation type="submission" date="2014-06" db="EMBL/GenBank/DDBJ databases">
        <title>Functional and comparative genomic analyses of the Drosophila gut microbiota identify candidate symbiosis factors.</title>
        <authorList>
            <person name="Newell P.D."/>
            <person name="Chaston J.M."/>
            <person name="Douglas A.E."/>
        </authorList>
    </citation>
    <scope>NUCLEOTIDE SEQUENCE [LARGE SCALE GENOMIC DNA]</scope>
    <source>
        <strain evidence="7 8">DmCS_002</strain>
    </source>
</reference>
<feature type="domain" description="UmuC" evidence="6">
    <location>
        <begin position="11"/>
        <end position="202"/>
    </location>
</feature>
<dbReference type="CDD" id="cd01700">
    <property type="entry name" value="PolY_Pol_V_umuC"/>
    <property type="match status" value="1"/>
</dbReference>
<dbReference type="PATRIC" id="fig|1614.7.peg.88"/>
<dbReference type="PANTHER" id="PTHR11076">
    <property type="entry name" value="DNA REPAIR POLYMERASE UMUC / TRANSFERASE FAMILY MEMBER"/>
    <property type="match status" value="1"/>
</dbReference>
<dbReference type="InterPro" id="IPR050116">
    <property type="entry name" value="DNA_polymerase-Y"/>
</dbReference>
<organism evidence="7 8">
    <name type="scientific">Fructilactobacillus fructivorans</name>
    <dbReference type="NCBI Taxonomy" id="1614"/>
    <lineage>
        <taxon>Bacteria</taxon>
        <taxon>Bacillati</taxon>
        <taxon>Bacillota</taxon>
        <taxon>Bacilli</taxon>
        <taxon>Lactobacillales</taxon>
        <taxon>Lactobacillaceae</taxon>
        <taxon>Fructilactobacillus</taxon>
    </lineage>
</organism>
<evidence type="ECO:0000256" key="5">
    <source>
        <dbReference type="ARBA" id="ARBA00022932"/>
    </source>
</evidence>
<dbReference type="InterPro" id="IPR043502">
    <property type="entry name" value="DNA/RNA_pol_sf"/>
</dbReference>
<dbReference type="InterPro" id="IPR043128">
    <property type="entry name" value="Rev_trsase/Diguanyl_cyclase"/>
</dbReference>
<dbReference type="InterPro" id="IPR017961">
    <property type="entry name" value="DNA_pol_Y-fam_little_finger"/>
</dbReference>
<evidence type="ECO:0000256" key="1">
    <source>
        <dbReference type="ARBA" id="ARBA00010945"/>
    </source>
</evidence>
<dbReference type="GO" id="GO:0042276">
    <property type="term" value="P:error-prone translesion synthesis"/>
    <property type="evidence" value="ECO:0007669"/>
    <property type="project" value="TreeGrafter"/>
</dbReference>
<dbReference type="InterPro" id="IPR036775">
    <property type="entry name" value="DNA_pol_Y-fam_lit_finger_sf"/>
</dbReference>
<keyword evidence="5" id="KW-0239">DNA-directed DNA polymerase</keyword>
<keyword evidence="7" id="KW-0808">Transferase</keyword>
<evidence type="ECO:0000256" key="3">
    <source>
        <dbReference type="ARBA" id="ARBA00022695"/>
    </source>
</evidence>
<dbReference type="GO" id="GO:0003684">
    <property type="term" value="F:damaged DNA binding"/>
    <property type="evidence" value="ECO:0007669"/>
    <property type="project" value="InterPro"/>
</dbReference>
<comment type="similarity">
    <text evidence="1">Belongs to the DNA polymerase type-Y family.</text>
</comment>
<comment type="caution">
    <text evidence="7">The sequence shown here is derived from an EMBL/GenBank/DDBJ whole genome shotgun (WGS) entry which is preliminary data.</text>
</comment>
<dbReference type="Gene3D" id="3.30.1490.100">
    <property type="entry name" value="DNA polymerase, Y-family, little finger domain"/>
    <property type="match status" value="1"/>
</dbReference>
<dbReference type="GeneID" id="74912801"/>
<evidence type="ECO:0000259" key="6">
    <source>
        <dbReference type="PROSITE" id="PS50173"/>
    </source>
</evidence>
<protein>
    <submittedName>
        <fullName evidence="7">Nucleotidyltransferase/DNA polymerase for DNA repair</fullName>
    </submittedName>
</protein>
<gene>
    <name evidence="7" type="ORF">LfDm3_0096</name>
</gene>
<dbReference type="Gene3D" id="3.40.1170.60">
    <property type="match status" value="1"/>
</dbReference>
<dbReference type="Pfam" id="PF00817">
    <property type="entry name" value="IMS"/>
    <property type="match status" value="1"/>
</dbReference>
<keyword evidence="4" id="KW-0235">DNA replication</keyword>
<accession>A0A0C1M814</accession>
<dbReference type="GO" id="GO:0005829">
    <property type="term" value="C:cytosol"/>
    <property type="evidence" value="ECO:0007669"/>
    <property type="project" value="TreeGrafter"/>
</dbReference>
<dbReference type="EMBL" id="JOJZ01000007">
    <property type="protein sequence ID" value="KID42644.1"/>
    <property type="molecule type" value="Genomic_DNA"/>
</dbReference>
<dbReference type="Gene3D" id="1.10.150.20">
    <property type="entry name" value="5' to 3' exonuclease, C-terminal subdomain"/>
    <property type="match status" value="1"/>
</dbReference>
<dbReference type="GO" id="GO:0006260">
    <property type="term" value="P:DNA replication"/>
    <property type="evidence" value="ECO:0007669"/>
    <property type="project" value="UniProtKB-KW"/>
</dbReference>
<name>A0A0C1M814_9LACO</name>
<dbReference type="Gene3D" id="3.30.70.270">
    <property type="match status" value="1"/>
</dbReference>
<keyword evidence="2" id="KW-0515">Mutator protein</keyword>
<dbReference type="PROSITE" id="PS50173">
    <property type="entry name" value="UMUC"/>
    <property type="match status" value="1"/>
</dbReference>
<dbReference type="GO" id="GO:0006281">
    <property type="term" value="P:DNA repair"/>
    <property type="evidence" value="ECO:0007669"/>
    <property type="project" value="InterPro"/>
</dbReference>
<keyword evidence="3" id="KW-0548">Nucleotidyltransferase</keyword>
<dbReference type="PANTHER" id="PTHR11076:SF35">
    <property type="entry name" value="DNA REPAIR PROTEIN HOMOLOG YOBH"/>
    <property type="match status" value="1"/>
</dbReference>
<dbReference type="OrthoDB" id="9808813at2"/>
<dbReference type="Pfam" id="PF11799">
    <property type="entry name" value="IMS_C"/>
    <property type="match status" value="1"/>
</dbReference>
<evidence type="ECO:0000313" key="7">
    <source>
        <dbReference type="EMBL" id="KID42644.1"/>
    </source>
</evidence>
<dbReference type="InterPro" id="IPR001126">
    <property type="entry name" value="UmuC"/>
</dbReference>
<dbReference type="SUPFAM" id="SSF56672">
    <property type="entry name" value="DNA/RNA polymerases"/>
    <property type="match status" value="1"/>
</dbReference>
<dbReference type="SUPFAM" id="SSF100879">
    <property type="entry name" value="Lesion bypass DNA polymerase (Y-family), little finger domain"/>
    <property type="match status" value="1"/>
</dbReference>
<dbReference type="RefSeq" id="WP_039142996.1">
    <property type="nucleotide sequence ID" value="NZ_JOJZ01000007.1"/>
</dbReference>
<evidence type="ECO:0000256" key="2">
    <source>
        <dbReference type="ARBA" id="ARBA00022457"/>
    </source>
</evidence>
<dbReference type="GO" id="GO:0009432">
    <property type="term" value="P:SOS response"/>
    <property type="evidence" value="ECO:0007669"/>
    <property type="project" value="TreeGrafter"/>
</dbReference>
<dbReference type="Proteomes" id="UP000031397">
    <property type="component" value="Unassembled WGS sequence"/>
</dbReference>
<dbReference type="GO" id="GO:0003887">
    <property type="term" value="F:DNA-directed DNA polymerase activity"/>
    <property type="evidence" value="ECO:0007669"/>
    <property type="project" value="UniProtKB-KW"/>
</dbReference>
<dbReference type="AlphaFoldDB" id="A0A0C1M814"/>
<proteinExistence type="inferred from homology"/>
<dbReference type="InterPro" id="IPR024728">
    <property type="entry name" value="PolY_HhH_motif"/>
</dbReference>
<keyword evidence="8" id="KW-1185">Reference proteome</keyword>
<evidence type="ECO:0000256" key="4">
    <source>
        <dbReference type="ARBA" id="ARBA00022705"/>
    </source>
</evidence>
<dbReference type="Pfam" id="PF11798">
    <property type="entry name" value="IMS_HHH"/>
    <property type="match status" value="1"/>
</dbReference>
<evidence type="ECO:0000313" key="8">
    <source>
        <dbReference type="Proteomes" id="UP000031397"/>
    </source>
</evidence>